<evidence type="ECO:0000256" key="2">
    <source>
        <dbReference type="ARBA" id="ARBA00005436"/>
    </source>
</evidence>
<keyword evidence="3" id="KW-0689">Ribosomal protein</keyword>
<dbReference type="InParanoid" id="A0A7N5JDJ5"/>
<sequence>MASVLELTCIYSALILQDGEVPLRRKWKPRKKNQRTLMMTRALDFLTKPLL</sequence>
<evidence type="ECO:0000256" key="1">
    <source>
        <dbReference type="ARBA" id="ARBA00003362"/>
    </source>
</evidence>
<comment type="similarity">
    <text evidence="2">Belongs to the eukaryotic ribosomal protein P1/P2 family.</text>
</comment>
<proteinExistence type="inferred from homology"/>
<accession>A0A7N5JDJ5</accession>
<dbReference type="GO" id="GO:1990904">
    <property type="term" value="C:ribonucleoprotein complex"/>
    <property type="evidence" value="ECO:0007669"/>
    <property type="project" value="UniProtKB-KW"/>
</dbReference>
<reference evidence="5" key="3">
    <citation type="submission" date="2025-09" db="UniProtKB">
        <authorList>
            <consortium name="Ensembl"/>
        </authorList>
    </citation>
    <scope>IDENTIFICATION</scope>
</reference>
<name>A0A7N5JDJ5_AILME</name>
<dbReference type="Ensembl" id="ENSAMET00000016478.2">
    <property type="protein sequence ID" value="ENSAMEP00000023883.1"/>
    <property type="gene ID" value="ENSAMEG00000015017.2"/>
</dbReference>
<dbReference type="Proteomes" id="UP000008912">
    <property type="component" value="Unassembled WGS sequence"/>
</dbReference>
<dbReference type="AlphaFoldDB" id="A0A7N5JDJ5"/>
<dbReference type="InterPro" id="IPR038716">
    <property type="entry name" value="P1/P2_N_sf"/>
</dbReference>
<evidence type="ECO:0000256" key="3">
    <source>
        <dbReference type="ARBA" id="ARBA00022980"/>
    </source>
</evidence>
<keyword evidence="6" id="KW-1185">Reference proteome</keyword>
<reference evidence="5" key="2">
    <citation type="submission" date="2025-08" db="UniProtKB">
        <authorList>
            <consortium name="Ensembl"/>
        </authorList>
    </citation>
    <scope>IDENTIFICATION</scope>
</reference>
<dbReference type="GO" id="GO:0005840">
    <property type="term" value="C:ribosome"/>
    <property type="evidence" value="ECO:0007669"/>
    <property type="project" value="UniProtKB-KW"/>
</dbReference>
<comment type="function">
    <text evidence="1">Plays an important role in the elongation step of protein synthesis.</text>
</comment>
<protein>
    <submittedName>
        <fullName evidence="5">Uncharacterized protein</fullName>
    </submittedName>
</protein>
<dbReference type="GeneTree" id="ENSGT01150000289115"/>
<keyword evidence="4" id="KW-0687">Ribonucleoprotein</keyword>
<evidence type="ECO:0000256" key="4">
    <source>
        <dbReference type="ARBA" id="ARBA00023274"/>
    </source>
</evidence>
<reference evidence="5 6" key="1">
    <citation type="journal article" date="2010" name="Nature">
        <title>The sequence and de novo assembly of the giant panda genome.</title>
        <authorList>
            <person name="Li R."/>
            <person name="Fan W."/>
            <person name="Tian G."/>
            <person name="Zhu H."/>
            <person name="He L."/>
            <person name="Cai J."/>
            <person name="Huang Q."/>
            <person name="Cai Q."/>
            <person name="Li B."/>
            <person name="Bai Y."/>
            <person name="Zhang Z."/>
            <person name="Zhang Y."/>
            <person name="Wang W."/>
            <person name="Li J."/>
            <person name="Wei F."/>
            <person name="Li H."/>
            <person name="Jian M."/>
            <person name="Li J."/>
            <person name="Zhang Z."/>
            <person name="Nielsen R."/>
            <person name="Li D."/>
            <person name="Gu W."/>
            <person name="Yang Z."/>
            <person name="Xuan Z."/>
            <person name="Ryder O.A."/>
            <person name="Leung F.C."/>
            <person name="Zhou Y."/>
            <person name="Cao J."/>
            <person name="Sun X."/>
            <person name="Fu Y."/>
            <person name="Fang X."/>
            <person name="Guo X."/>
            <person name="Wang B."/>
            <person name="Hou R."/>
            <person name="Shen F."/>
            <person name="Mu B."/>
            <person name="Ni P."/>
            <person name="Lin R."/>
            <person name="Qian W."/>
            <person name="Wang G."/>
            <person name="Yu C."/>
            <person name="Nie W."/>
            <person name="Wang J."/>
            <person name="Wu Z."/>
            <person name="Liang H."/>
            <person name="Min J."/>
            <person name="Wu Q."/>
            <person name="Cheng S."/>
            <person name="Ruan J."/>
            <person name="Wang M."/>
            <person name="Shi Z."/>
            <person name="Wen M."/>
            <person name="Liu B."/>
            <person name="Ren X."/>
            <person name="Zheng H."/>
            <person name="Dong D."/>
            <person name="Cook K."/>
            <person name="Shan G."/>
            <person name="Zhang H."/>
            <person name="Kosiol C."/>
            <person name="Xie X."/>
            <person name="Lu Z."/>
            <person name="Zheng H."/>
            <person name="Li Y."/>
            <person name="Steiner C.C."/>
            <person name="Lam T.T."/>
            <person name="Lin S."/>
            <person name="Zhang Q."/>
            <person name="Li G."/>
            <person name="Tian J."/>
            <person name="Gong T."/>
            <person name="Liu H."/>
            <person name="Zhang D."/>
            <person name="Fang L."/>
            <person name="Ye C."/>
            <person name="Zhang J."/>
            <person name="Hu W."/>
            <person name="Xu A."/>
            <person name="Ren Y."/>
            <person name="Zhang G."/>
            <person name="Bruford M.W."/>
            <person name="Li Q."/>
            <person name="Ma L."/>
            <person name="Guo Y."/>
            <person name="An N."/>
            <person name="Hu Y."/>
            <person name="Zheng Y."/>
            <person name="Shi Y."/>
            <person name="Li Z."/>
            <person name="Liu Q."/>
            <person name="Chen Y."/>
            <person name="Zhao J."/>
            <person name="Qu N."/>
            <person name="Zhao S."/>
            <person name="Tian F."/>
            <person name="Wang X."/>
            <person name="Wang H."/>
            <person name="Xu L."/>
            <person name="Liu X."/>
            <person name="Vinar T."/>
            <person name="Wang Y."/>
            <person name="Lam T.W."/>
            <person name="Yiu S.M."/>
            <person name="Liu S."/>
            <person name="Zhang H."/>
            <person name="Li D."/>
            <person name="Huang Y."/>
            <person name="Wang X."/>
            <person name="Yang G."/>
            <person name="Jiang Z."/>
            <person name="Wang J."/>
            <person name="Qin N."/>
            <person name="Li L."/>
            <person name="Li J."/>
            <person name="Bolund L."/>
            <person name="Kristiansen K."/>
            <person name="Wong G.K."/>
            <person name="Olson M."/>
            <person name="Zhang X."/>
            <person name="Li S."/>
            <person name="Yang H."/>
            <person name="Wang J."/>
            <person name="Wang J."/>
        </authorList>
    </citation>
    <scope>NUCLEOTIDE SEQUENCE [LARGE SCALE GENOMIC DNA]</scope>
</reference>
<organism evidence="5 6">
    <name type="scientific">Ailuropoda melanoleuca</name>
    <name type="common">Giant panda</name>
    <dbReference type="NCBI Taxonomy" id="9646"/>
    <lineage>
        <taxon>Eukaryota</taxon>
        <taxon>Metazoa</taxon>
        <taxon>Chordata</taxon>
        <taxon>Craniata</taxon>
        <taxon>Vertebrata</taxon>
        <taxon>Euteleostomi</taxon>
        <taxon>Mammalia</taxon>
        <taxon>Eutheria</taxon>
        <taxon>Laurasiatheria</taxon>
        <taxon>Carnivora</taxon>
        <taxon>Caniformia</taxon>
        <taxon>Ursidae</taxon>
        <taxon>Ailuropoda</taxon>
    </lineage>
</organism>
<evidence type="ECO:0000313" key="5">
    <source>
        <dbReference type="Ensembl" id="ENSAMEP00000023883.1"/>
    </source>
</evidence>
<dbReference type="Gene3D" id="1.10.10.1410">
    <property type="match status" value="1"/>
</dbReference>
<evidence type="ECO:0000313" key="6">
    <source>
        <dbReference type="Proteomes" id="UP000008912"/>
    </source>
</evidence>